<proteinExistence type="predicted"/>
<feature type="domain" description="Protein kinase" evidence="4">
    <location>
        <begin position="32"/>
        <end position="360"/>
    </location>
</feature>
<dbReference type="RefSeq" id="XP_068355675.1">
    <property type="nucleotide sequence ID" value="XM_068507248.1"/>
</dbReference>
<gene>
    <name evidence="5" type="ORF">TRFO_30261</name>
</gene>
<evidence type="ECO:0000256" key="3">
    <source>
        <dbReference type="SAM" id="MobiDB-lite"/>
    </source>
</evidence>
<dbReference type="Proteomes" id="UP000179807">
    <property type="component" value="Unassembled WGS sequence"/>
</dbReference>
<feature type="compositionally biased region" description="Low complexity" evidence="3">
    <location>
        <begin position="413"/>
        <end position="428"/>
    </location>
</feature>
<evidence type="ECO:0000259" key="4">
    <source>
        <dbReference type="PROSITE" id="PS50011"/>
    </source>
</evidence>
<reference evidence="5" key="1">
    <citation type="submission" date="2016-10" db="EMBL/GenBank/DDBJ databases">
        <authorList>
            <person name="Benchimol M."/>
            <person name="Almeida L.G."/>
            <person name="Vasconcelos A.T."/>
            <person name="Perreira-Neves A."/>
            <person name="Rosa I.A."/>
            <person name="Tasca T."/>
            <person name="Bogo M.R."/>
            <person name="de Souza W."/>
        </authorList>
    </citation>
    <scope>NUCLEOTIDE SEQUENCE [LARGE SCALE GENOMIC DNA]</scope>
    <source>
        <strain evidence="5">K</strain>
    </source>
</reference>
<dbReference type="FunFam" id="1.10.510.10:FF:000571">
    <property type="entry name" value="Maternal embryonic leucine zipper kinase"/>
    <property type="match status" value="1"/>
</dbReference>
<dbReference type="InterPro" id="IPR011009">
    <property type="entry name" value="Kinase-like_dom_sf"/>
</dbReference>
<feature type="region of interest" description="Disordered" evidence="3">
    <location>
        <begin position="408"/>
        <end position="430"/>
    </location>
</feature>
<dbReference type="Gene3D" id="1.10.510.10">
    <property type="entry name" value="Transferase(Phosphotransferase) domain 1"/>
    <property type="match status" value="1"/>
</dbReference>
<dbReference type="InterPro" id="IPR008271">
    <property type="entry name" value="Ser/Thr_kinase_AS"/>
</dbReference>
<name>A0A1J4JU61_9EUKA</name>
<protein>
    <recommendedName>
        <fullName evidence="4">Protein kinase domain-containing protein</fullName>
    </recommendedName>
</protein>
<dbReference type="Pfam" id="PF00069">
    <property type="entry name" value="Pkinase"/>
    <property type="match status" value="1"/>
</dbReference>
<evidence type="ECO:0000256" key="1">
    <source>
        <dbReference type="ARBA" id="ARBA00022741"/>
    </source>
</evidence>
<dbReference type="GeneID" id="94841952"/>
<dbReference type="InterPro" id="IPR000719">
    <property type="entry name" value="Prot_kinase_dom"/>
</dbReference>
<keyword evidence="2" id="KW-0067">ATP-binding</keyword>
<evidence type="ECO:0000256" key="2">
    <source>
        <dbReference type="ARBA" id="ARBA00022840"/>
    </source>
</evidence>
<dbReference type="GO" id="GO:0035556">
    <property type="term" value="P:intracellular signal transduction"/>
    <property type="evidence" value="ECO:0007669"/>
    <property type="project" value="TreeGrafter"/>
</dbReference>
<dbReference type="PANTHER" id="PTHR24346:SF30">
    <property type="entry name" value="MATERNAL EMBRYONIC LEUCINE ZIPPER KINASE"/>
    <property type="match status" value="1"/>
</dbReference>
<dbReference type="PANTHER" id="PTHR24346">
    <property type="entry name" value="MAP/MICROTUBULE AFFINITY-REGULATING KINASE"/>
    <property type="match status" value="1"/>
</dbReference>
<dbReference type="AlphaFoldDB" id="A0A1J4JU61"/>
<accession>A0A1J4JU61</accession>
<keyword evidence="6" id="KW-1185">Reference proteome</keyword>
<dbReference type="SUPFAM" id="SSF56112">
    <property type="entry name" value="Protein kinase-like (PK-like)"/>
    <property type="match status" value="1"/>
</dbReference>
<dbReference type="EMBL" id="MLAK01000862">
    <property type="protein sequence ID" value="OHT02539.1"/>
    <property type="molecule type" value="Genomic_DNA"/>
</dbReference>
<dbReference type="VEuPathDB" id="TrichDB:TRFO_30261"/>
<dbReference type="PROSITE" id="PS00108">
    <property type="entry name" value="PROTEIN_KINASE_ST"/>
    <property type="match status" value="1"/>
</dbReference>
<organism evidence="5 6">
    <name type="scientific">Tritrichomonas foetus</name>
    <dbReference type="NCBI Taxonomy" id="1144522"/>
    <lineage>
        <taxon>Eukaryota</taxon>
        <taxon>Metamonada</taxon>
        <taxon>Parabasalia</taxon>
        <taxon>Tritrichomonadida</taxon>
        <taxon>Tritrichomonadidae</taxon>
        <taxon>Tritrichomonas</taxon>
    </lineage>
</organism>
<evidence type="ECO:0000313" key="5">
    <source>
        <dbReference type="EMBL" id="OHT02539.1"/>
    </source>
</evidence>
<sequence length="529" mass="60017">MCLIQQTNTPFQIDSLNSPMTYSDLSDPLERFAVSDIIGRGTFSTVCKAIDTITNEVICIKIIEKRLFGQEKGKENYRSNVRIDRLSRHLHGLSNIRNEMPNSNSQNLREDYFHTEISQQAGQFDVEQMNIHIQEGCEVNCALQEAAVMSKLDHPNIAKFYGIVEDSERYYLFMEYCEGQTLLDLINNCDEALPTITARHIFRQIIRAVSYLHEQGFCHRDIKPENIIIDSCHRIKLIDFGFSTPLKKYDPETQTETTNFLSSFCGSLYYVAPEVLMQNPYDGSLADVWSLGVVLYAMVFGRLPFEGTASEIEHQIFSFQFEIMKNSFIPWACQDLISKMLVIDASERITTEQIKNHTWINGFIDQKGHRFSLTTTSTKFSVLAAFRRNSSSNNTNYRQSINQYTVTNDIPKNCDSNNSGNDNNQSPDVELGNEKISAMHDFKAFSRSNQATINNSTDYNLSINDPSIESMGITSNSAITKSLGNFTVQGIPQVNLPAKMVIFPHRNGKKKKTIATGIVVPDLHKPLYT</sequence>
<dbReference type="PROSITE" id="PS50011">
    <property type="entry name" value="PROTEIN_KINASE_DOM"/>
    <property type="match status" value="1"/>
</dbReference>
<comment type="caution">
    <text evidence="5">The sequence shown here is derived from an EMBL/GenBank/DDBJ whole genome shotgun (WGS) entry which is preliminary data.</text>
</comment>
<dbReference type="OrthoDB" id="4062651at2759"/>
<evidence type="ECO:0000313" key="6">
    <source>
        <dbReference type="Proteomes" id="UP000179807"/>
    </source>
</evidence>
<dbReference type="SMART" id="SM00220">
    <property type="entry name" value="S_TKc"/>
    <property type="match status" value="1"/>
</dbReference>
<dbReference type="GO" id="GO:0005737">
    <property type="term" value="C:cytoplasm"/>
    <property type="evidence" value="ECO:0007669"/>
    <property type="project" value="TreeGrafter"/>
</dbReference>
<dbReference type="GO" id="GO:0004674">
    <property type="term" value="F:protein serine/threonine kinase activity"/>
    <property type="evidence" value="ECO:0007669"/>
    <property type="project" value="TreeGrafter"/>
</dbReference>
<dbReference type="GO" id="GO:0005524">
    <property type="term" value="F:ATP binding"/>
    <property type="evidence" value="ECO:0007669"/>
    <property type="project" value="UniProtKB-KW"/>
</dbReference>
<keyword evidence="1" id="KW-0547">Nucleotide-binding</keyword>
<dbReference type="Gene3D" id="3.30.200.20">
    <property type="entry name" value="Phosphorylase Kinase, domain 1"/>
    <property type="match status" value="1"/>
</dbReference>